<dbReference type="Proteomes" id="UP000192813">
    <property type="component" value="Unassembled WGS sequence"/>
</dbReference>
<dbReference type="AlphaFoldDB" id="A0A2J9PK66"/>
<dbReference type="InterPro" id="IPR003593">
    <property type="entry name" value="AAA+_ATPase"/>
</dbReference>
<dbReference type="SMART" id="SM00382">
    <property type="entry name" value="AAA"/>
    <property type="match status" value="2"/>
</dbReference>
<sequence length="513" mass="58541">MLQIKHLTMTQASTVFTIIDDLSFVVNPGDKVAIIGEEGNGKSSILKYIVGDESIQSYLEITGQMTNHFTQLAYLPQAMANEDLAKSLENYFFRGRDYADVDYQLLYQLGNRLNFDVERIYDQQLVGDLSGGERIKFQLIDLLMDEPDLLVMDEPSNDLDVETSLWLEKFIQQSDLAMIYISHDELLLKRTATHILHVERLTNKSTARSTFVKASYEDYLTHRDQEMSNQENLANKQRVEDQKRMAKFNRVHDSVDHQLNNTKDSTAGRLLAKKMKAVQSMDKRFERERAKFVDHPIKEAPIHIEFSNVNPLSKSQVVVHLDDGQVTVDDRTLADNLQLTVKGQDKIGIIGPNGIGKTTFLRQLWCDLKDAKGLQVGYMPQQYSEEIPDDQTPIEFMTTSGDKEERTQIMTYLGSLRFLPEEMDQPIAYLSGGQKGKLILASLDLKGYNVLLLDEPTRNFSASSQQEIRTVFNDYPGAIITVSHDRQFLKSVCDTVYELSSEGFQIVDHVNQW</sequence>
<keyword evidence="2 4" id="KW-0067">ATP-binding</keyword>
<dbReference type="RefSeq" id="WP_083067529.1">
    <property type="nucleotide sequence ID" value="NZ_NBTM02000001.1"/>
</dbReference>
<dbReference type="PANTHER" id="PTHR42855">
    <property type="entry name" value="ABC TRANSPORTER ATP-BINDING SUBUNIT"/>
    <property type="match status" value="1"/>
</dbReference>
<evidence type="ECO:0000313" key="5">
    <source>
        <dbReference type="Proteomes" id="UP000192813"/>
    </source>
</evidence>
<keyword evidence="1" id="KW-0547">Nucleotide-binding</keyword>
<dbReference type="InterPro" id="IPR027417">
    <property type="entry name" value="P-loop_NTPase"/>
</dbReference>
<evidence type="ECO:0000259" key="3">
    <source>
        <dbReference type="PROSITE" id="PS50893"/>
    </source>
</evidence>
<dbReference type="PROSITE" id="PS50893">
    <property type="entry name" value="ABC_TRANSPORTER_2"/>
    <property type="match status" value="1"/>
</dbReference>
<dbReference type="InterPro" id="IPR003439">
    <property type="entry name" value="ABC_transporter-like_ATP-bd"/>
</dbReference>
<evidence type="ECO:0000313" key="4">
    <source>
        <dbReference type="EMBL" id="PNL90749.1"/>
    </source>
</evidence>
<dbReference type="GO" id="GO:0005524">
    <property type="term" value="F:ATP binding"/>
    <property type="evidence" value="ECO:0007669"/>
    <property type="project" value="UniProtKB-KW"/>
</dbReference>
<gene>
    <name evidence="4" type="ORF">A6J77_000105</name>
</gene>
<dbReference type="Pfam" id="PF00005">
    <property type="entry name" value="ABC_tran"/>
    <property type="match status" value="2"/>
</dbReference>
<dbReference type="GO" id="GO:0016887">
    <property type="term" value="F:ATP hydrolysis activity"/>
    <property type="evidence" value="ECO:0007669"/>
    <property type="project" value="InterPro"/>
</dbReference>
<name>A0A2J9PK66_9LACT</name>
<proteinExistence type="predicted"/>
<reference evidence="5" key="1">
    <citation type="submission" date="2017-12" db="EMBL/GenBank/DDBJ databases">
        <title>FDA dAtabase for Regulatory Grade micrObial Sequences (FDA-ARGOS): Supporting development and validation of Infectious Disease Dx tests.</title>
        <authorList>
            <person name="Hoffmann M."/>
            <person name="Allard M."/>
            <person name="Evans P."/>
            <person name="Brown E."/>
            <person name="Tallon L."/>
            <person name="Sadzewicz L."/>
            <person name="Sengamalay N."/>
            <person name="Ott S."/>
            <person name="Godinez A."/>
            <person name="Nagaraj S."/>
            <person name="Vavikolanu K."/>
            <person name="Aluvathingal J."/>
            <person name="Nadendla S."/>
            <person name="Sichtig H."/>
        </authorList>
    </citation>
    <scope>NUCLEOTIDE SEQUENCE [LARGE SCALE GENOMIC DNA]</scope>
    <source>
        <strain evidence="5">FDAARGOS_249</strain>
    </source>
</reference>
<evidence type="ECO:0000256" key="1">
    <source>
        <dbReference type="ARBA" id="ARBA00022741"/>
    </source>
</evidence>
<feature type="domain" description="ABC transporter" evidence="3">
    <location>
        <begin position="2"/>
        <end position="225"/>
    </location>
</feature>
<organism evidence="4 5">
    <name type="scientific">Aerococcus viridans</name>
    <dbReference type="NCBI Taxonomy" id="1377"/>
    <lineage>
        <taxon>Bacteria</taxon>
        <taxon>Bacillati</taxon>
        <taxon>Bacillota</taxon>
        <taxon>Bacilli</taxon>
        <taxon>Lactobacillales</taxon>
        <taxon>Aerococcaceae</taxon>
        <taxon>Aerococcus</taxon>
    </lineage>
</organism>
<accession>A0A2J9PK66</accession>
<evidence type="ECO:0000256" key="2">
    <source>
        <dbReference type="ARBA" id="ARBA00022840"/>
    </source>
</evidence>
<protein>
    <submittedName>
        <fullName evidence="4">Multidrug ABC transporter ATP-binding protein</fullName>
    </submittedName>
</protein>
<dbReference type="EMBL" id="NBTM02000001">
    <property type="protein sequence ID" value="PNL90749.1"/>
    <property type="molecule type" value="Genomic_DNA"/>
</dbReference>
<dbReference type="Gene3D" id="3.40.50.300">
    <property type="entry name" value="P-loop containing nucleotide triphosphate hydrolases"/>
    <property type="match status" value="2"/>
</dbReference>
<dbReference type="SUPFAM" id="SSF52540">
    <property type="entry name" value="P-loop containing nucleoside triphosphate hydrolases"/>
    <property type="match status" value="2"/>
</dbReference>
<dbReference type="PANTHER" id="PTHR42855:SF1">
    <property type="entry name" value="ABC TRANSPORTER DOMAIN-CONTAINING PROTEIN"/>
    <property type="match status" value="1"/>
</dbReference>
<comment type="caution">
    <text evidence="4">The sequence shown here is derived from an EMBL/GenBank/DDBJ whole genome shotgun (WGS) entry which is preliminary data.</text>
</comment>
<dbReference type="InterPro" id="IPR051309">
    <property type="entry name" value="ABCF_ATPase"/>
</dbReference>